<evidence type="ECO:0000256" key="1">
    <source>
        <dbReference type="ARBA" id="ARBA00010884"/>
    </source>
</evidence>
<dbReference type="InterPro" id="IPR029058">
    <property type="entry name" value="AB_hydrolase_fold"/>
</dbReference>
<dbReference type="InterPro" id="IPR000073">
    <property type="entry name" value="AB_hydrolase_1"/>
</dbReference>
<feature type="active site" description="Charge relay system" evidence="2">
    <location>
        <position position="290"/>
    </location>
</feature>
<dbReference type="EMBL" id="RSCL01000030">
    <property type="protein sequence ID" value="RUS97976.1"/>
    <property type="molecule type" value="Genomic_DNA"/>
</dbReference>
<dbReference type="GO" id="GO:0034338">
    <property type="term" value="F:short-chain carboxylesterase activity"/>
    <property type="evidence" value="ECO:0007669"/>
    <property type="project" value="TreeGrafter"/>
</dbReference>
<dbReference type="Gene3D" id="3.40.50.1820">
    <property type="entry name" value="alpha/beta hydrolase"/>
    <property type="match status" value="1"/>
</dbReference>
<comment type="caution">
    <text evidence="4">The sequence shown here is derived from an EMBL/GenBank/DDBJ whole genome shotgun (WGS) entry which is preliminary data.</text>
</comment>
<gene>
    <name evidence="4" type="ORF">DSM106972_081950</name>
</gene>
<reference evidence="4" key="2">
    <citation type="journal article" date="2019" name="Genome Biol. Evol.">
        <title>Day and night: Metabolic profiles and evolutionary relationships of six axenic non-marine cyanobacteria.</title>
        <authorList>
            <person name="Will S.E."/>
            <person name="Henke P."/>
            <person name="Boedeker C."/>
            <person name="Huang S."/>
            <person name="Brinkmann H."/>
            <person name="Rohde M."/>
            <person name="Jarek M."/>
            <person name="Friedl T."/>
            <person name="Seufert S."/>
            <person name="Schumacher M."/>
            <person name="Overmann J."/>
            <person name="Neumann-Schaal M."/>
            <person name="Petersen J."/>
        </authorList>
    </citation>
    <scope>NUCLEOTIDE SEQUENCE [LARGE SCALE GENOMIC DNA]</scope>
    <source>
        <strain evidence="4">PCC 7102</strain>
    </source>
</reference>
<dbReference type="OrthoDB" id="457503at2"/>
<feature type="domain" description="AB hydrolase-1" evidence="3">
    <location>
        <begin position="64"/>
        <end position="294"/>
    </location>
</feature>
<dbReference type="PIRSF" id="PIRSF005211">
    <property type="entry name" value="Ab_hydro_YheT"/>
    <property type="match status" value="1"/>
</dbReference>
<sequence>MPNWENFVVDAEPPFQQHIFTGAQGVPLFGLYAIPPKPRGTIVATYGITGRLENQNYLQILARKAYACSYAVVIFDWRAHGKSMELSPTLTSDGLYEGEDFVRIAEQAAGLGCPSKFWFVGFSLGGQLALWGGKVAPEILGENTNCIRDSDIGGVVAVCPSLDSNRSLNYLIKHPTGRYIEKGITMRLKELAQELHKLHPAAIDEEAIKRIDSIWAFDNELVIEKLGFPSVEAYYDATSGLHVLPDLRKPTLIIYAEDDPFFDPTLVENLKIACAQNPVIDLLLTRHGGHVFYFNSKKGQEQAGDPDRWWAWNRVLQWIEGNE</sequence>
<reference evidence="4" key="1">
    <citation type="submission" date="2018-12" db="EMBL/GenBank/DDBJ databases">
        <authorList>
            <person name="Will S."/>
            <person name="Neumann-Schaal M."/>
            <person name="Henke P."/>
        </authorList>
    </citation>
    <scope>NUCLEOTIDE SEQUENCE</scope>
    <source>
        <strain evidence="4">PCC 7102</strain>
    </source>
</reference>
<comment type="similarity">
    <text evidence="1">Belongs to the AB hydrolase superfamily. AB hydrolase 4 family.</text>
</comment>
<protein>
    <submittedName>
        <fullName evidence="4">Esterase</fullName>
    </submittedName>
</protein>
<dbReference type="Pfam" id="PF12697">
    <property type="entry name" value="Abhydrolase_6"/>
    <property type="match status" value="1"/>
</dbReference>
<keyword evidence="5" id="KW-1185">Reference proteome</keyword>
<dbReference type="Proteomes" id="UP000271624">
    <property type="component" value="Unassembled WGS sequence"/>
</dbReference>
<evidence type="ECO:0000313" key="4">
    <source>
        <dbReference type="EMBL" id="RUS97976.1"/>
    </source>
</evidence>
<accession>A0A433UVZ6</accession>
<dbReference type="SUPFAM" id="SSF53474">
    <property type="entry name" value="alpha/beta-Hydrolases"/>
    <property type="match status" value="1"/>
</dbReference>
<organism evidence="4 5">
    <name type="scientific">Dulcicalothrix desertica PCC 7102</name>
    <dbReference type="NCBI Taxonomy" id="232991"/>
    <lineage>
        <taxon>Bacteria</taxon>
        <taxon>Bacillati</taxon>
        <taxon>Cyanobacteriota</taxon>
        <taxon>Cyanophyceae</taxon>
        <taxon>Nostocales</taxon>
        <taxon>Calotrichaceae</taxon>
        <taxon>Dulcicalothrix</taxon>
    </lineage>
</organism>
<evidence type="ECO:0000256" key="2">
    <source>
        <dbReference type="PIRSR" id="PIRSR005211-1"/>
    </source>
</evidence>
<name>A0A433UVZ6_9CYAN</name>
<evidence type="ECO:0000313" key="5">
    <source>
        <dbReference type="Proteomes" id="UP000271624"/>
    </source>
</evidence>
<dbReference type="InterPro" id="IPR050960">
    <property type="entry name" value="AB_hydrolase_4_sf"/>
</dbReference>
<feature type="active site" description="Charge relay system" evidence="2">
    <location>
        <position position="123"/>
    </location>
</feature>
<dbReference type="PANTHER" id="PTHR10794:SF94">
    <property type="entry name" value="ESTERASE YHET-RELATED"/>
    <property type="match status" value="1"/>
</dbReference>
<feature type="active site" description="Charge relay system" evidence="2">
    <location>
        <position position="259"/>
    </location>
</feature>
<evidence type="ECO:0000259" key="3">
    <source>
        <dbReference type="Pfam" id="PF12697"/>
    </source>
</evidence>
<proteinExistence type="inferred from homology"/>
<dbReference type="PANTHER" id="PTHR10794">
    <property type="entry name" value="ABHYDROLASE DOMAIN-CONTAINING PROTEIN"/>
    <property type="match status" value="1"/>
</dbReference>
<dbReference type="InterPro" id="IPR012020">
    <property type="entry name" value="ABHD4"/>
</dbReference>
<dbReference type="GO" id="GO:0047372">
    <property type="term" value="F:monoacylglycerol lipase activity"/>
    <property type="evidence" value="ECO:0007669"/>
    <property type="project" value="TreeGrafter"/>
</dbReference>
<dbReference type="AlphaFoldDB" id="A0A433UVZ6"/>